<dbReference type="Gene3D" id="3.30.2420.10">
    <property type="entry name" value="TonB"/>
    <property type="match status" value="1"/>
</dbReference>
<dbReference type="RefSeq" id="WP_073268394.1">
    <property type="nucleotide sequence ID" value="NZ_FRBQ01000012.1"/>
</dbReference>
<dbReference type="EMBL" id="FRBQ01000012">
    <property type="protein sequence ID" value="SHN03508.1"/>
    <property type="molecule type" value="Genomic_DNA"/>
</dbReference>
<dbReference type="STRING" id="1220495.SAMN05216288_0337"/>
<proteinExistence type="predicted"/>
<dbReference type="SUPFAM" id="SSF74653">
    <property type="entry name" value="TolA/TonB C-terminal domain"/>
    <property type="match status" value="1"/>
</dbReference>
<evidence type="ECO:0008006" key="3">
    <source>
        <dbReference type="Google" id="ProtNLM"/>
    </source>
</evidence>
<keyword evidence="2" id="KW-1185">Reference proteome</keyword>
<evidence type="ECO:0000313" key="1">
    <source>
        <dbReference type="EMBL" id="SHN03508.1"/>
    </source>
</evidence>
<name>A0A1M7NI96_9GAMM</name>
<evidence type="ECO:0000313" key="2">
    <source>
        <dbReference type="Proteomes" id="UP000184305"/>
    </source>
</evidence>
<accession>A0A1M7NI96</accession>
<reference evidence="2" key="1">
    <citation type="submission" date="2016-11" db="EMBL/GenBank/DDBJ databases">
        <authorList>
            <person name="Varghese N."/>
            <person name="Submissions S."/>
        </authorList>
    </citation>
    <scope>NUCLEOTIDE SEQUENCE [LARGE SCALE GENOMIC DNA]</scope>
    <source>
        <strain evidence="2">CECT 8089</strain>
    </source>
</reference>
<gene>
    <name evidence="1" type="ORF">SAMN05216288_0337</name>
</gene>
<organism evidence="1 2">
    <name type="scientific">Phytopseudomonas punonensis</name>
    <dbReference type="NCBI Taxonomy" id="1220495"/>
    <lineage>
        <taxon>Bacteria</taxon>
        <taxon>Pseudomonadati</taxon>
        <taxon>Pseudomonadota</taxon>
        <taxon>Gammaproteobacteria</taxon>
        <taxon>Pseudomonadales</taxon>
        <taxon>Pseudomonadaceae</taxon>
        <taxon>Phytopseudomonas</taxon>
    </lineage>
</organism>
<dbReference type="PROSITE" id="PS51257">
    <property type="entry name" value="PROKAR_LIPOPROTEIN"/>
    <property type="match status" value="1"/>
</dbReference>
<sequence length="356" mass="39194">MNNLLRVLSIAVLGLLGGCQVNHTLPEPTLNQQLTLPQVSVQTLGSVPGPLIRNHLRSTGVFEQVREGFDPGGYNIQVVSLGDYYGFSNIPNQFLSAFSLFIIPASVSWETEMTFRVTRGQEEVATYRVDNKTTHYNGLFVHPDGRGDNIRRIINSFAARVQADAALFKLTPLKPVHTPMPVAPATLQQHIALIVSYQVNADGSVSDVTVAGDAPELARSAVMETVRAWQYEPWTPSPEAPATQRTSRPIILKTQSLVRTQEQSCAQVTQELKAFEQASPGKPVSDLSTFQQTSALLFLAELRQQDSASATEVDKAFARALPWIIEQCRADPQADYWKYVHEGVKQQRAAAGQTPQ</sequence>
<dbReference type="Proteomes" id="UP000184305">
    <property type="component" value="Unassembled WGS sequence"/>
</dbReference>
<dbReference type="OrthoDB" id="6867568at2"/>
<protein>
    <recommendedName>
        <fullName evidence="3">TonB protein C-terminal</fullName>
    </recommendedName>
</protein>
<dbReference type="AlphaFoldDB" id="A0A1M7NI96"/>